<feature type="transmembrane region" description="Helical" evidence="2">
    <location>
        <begin position="12"/>
        <end position="32"/>
    </location>
</feature>
<accession>A0A9P1IAX8</accession>
<evidence type="ECO:0000256" key="1">
    <source>
        <dbReference type="SAM" id="MobiDB-lite"/>
    </source>
</evidence>
<comment type="caution">
    <text evidence="3">The sequence shown here is derived from an EMBL/GenBank/DDBJ whole genome shotgun (WGS) entry which is preliminary data.</text>
</comment>
<feature type="region of interest" description="Disordered" evidence="1">
    <location>
        <begin position="195"/>
        <end position="271"/>
    </location>
</feature>
<sequence length="271" mass="31006">MINILSNKNTTITYLIFVLIIFPVVILFKCTTKRKERKQNKRRKHSMTSPLGEEVSAEEKTDVNCQAELLNDYLSNVELLAPTLPGGCMDDENAAKEAYGRYSTNSYLPKLEIQSKRIVNDMIPSDLIAMVKALPKHPPRRFKEKKKTESVRKETREQKWKDVHVNWHSIGLVFIVRSSDPCRAIDEGVVDTVDSLDAESPGKGEEKVNSEMTMSQRKTMNEANKKKGAVKHSKKSKRSRKELPLEKTMLSEKSKSLDKTQTETQRKKLIK</sequence>
<dbReference type="Proteomes" id="UP001152747">
    <property type="component" value="Unassembled WGS sequence"/>
</dbReference>
<dbReference type="OrthoDB" id="5785953at2759"/>
<keyword evidence="2" id="KW-0472">Membrane</keyword>
<keyword evidence="2" id="KW-0812">Transmembrane</keyword>
<protein>
    <submittedName>
        <fullName evidence="3">Uncharacterized protein</fullName>
    </submittedName>
</protein>
<feature type="compositionally biased region" description="Basic residues" evidence="1">
    <location>
        <begin position="37"/>
        <end position="46"/>
    </location>
</feature>
<proteinExistence type="predicted"/>
<keyword evidence="4" id="KW-1185">Reference proteome</keyword>
<gene>
    <name evidence="3" type="ORF">CAMP_LOCUS4362</name>
</gene>
<feature type="compositionally biased region" description="Basic and acidic residues" evidence="1">
    <location>
        <begin position="200"/>
        <end position="209"/>
    </location>
</feature>
<evidence type="ECO:0000313" key="3">
    <source>
        <dbReference type="EMBL" id="CAI5441725.1"/>
    </source>
</evidence>
<dbReference type="EMBL" id="CANHGI010000002">
    <property type="protein sequence ID" value="CAI5441725.1"/>
    <property type="molecule type" value="Genomic_DNA"/>
</dbReference>
<reference evidence="3" key="1">
    <citation type="submission" date="2022-11" db="EMBL/GenBank/DDBJ databases">
        <authorList>
            <person name="Kikuchi T."/>
        </authorList>
    </citation>
    <scope>NUCLEOTIDE SEQUENCE</scope>
    <source>
        <strain evidence="3">PS1010</strain>
    </source>
</reference>
<dbReference type="AlphaFoldDB" id="A0A9P1IAX8"/>
<feature type="compositionally biased region" description="Basic and acidic residues" evidence="1">
    <location>
        <begin position="241"/>
        <end position="271"/>
    </location>
</feature>
<organism evidence="3 4">
    <name type="scientific">Caenorhabditis angaria</name>
    <dbReference type="NCBI Taxonomy" id="860376"/>
    <lineage>
        <taxon>Eukaryota</taxon>
        <taxon>Metazoa</taxon>
        <taxon>Ecdysozoa</taxon>
        <taxon>Nematoda</taxon>
        <taxon>Chromadorea</taxon>
        <taxon>Rhabditida</taxon>
        <taxon>Rhabditina</taxon>
        <taxon>Rhabditomorpha</taxon>
        <taxon>Rhabditoidea</taxon>
        <taxon>Rhabditidae</taxon>
        <taxon>Peloderinae</taxon>
        <taxon>Caenorhabditis</taxon>
    </lineage>
</organism>
<evidence type="ECO:0000256" key="2">
    <source>
        <dbReference type="SAM" id="Phobius"/>
    </source>
</evidence>
<feature type="region of interest" description="Disordered" evidence="1">
    <location>
        <begin position="37"/>
        <end position="57"/>
    </location>
</feature>
<name>A0A9P1IAX8_9PELO</name>
<keyword evidence="2" id="KW-1133">Transmembrane helix</keyword>
<evidence type="ECO:0000313" key="4">
    <source>
        <dbReference type="Proteomes" id="UP001152747"/>
    </source>
</evidence>
<feature type="compositionally biased region" description="Basic residues" evidence="1">
    <location>
        <begin position="226"/>
        <end position="240"/>
    </location>
</feature>